<gene>
    <name evidence="1" type="ORF">D5086_004852</name>
</gene>
<evidence type="ECO:0000313" key="2">
    <source>
        <dbReference type="Proteomes" id="UP000309997"/>
    </source>
</evidence>
<name>A0ACC4CSS3_POPAL</name>
<keyword evidence="2" id="KW-1185">Reference proteome</keyword>
<protein>
    <submittedName>
        <fullName evidence="1">Uncharacterized protein</fullName>
    </submittedName>
</protein>
<organism evidence="1 2">
    <name type="scientific">Populus alba</name>
    <name type="common">White poplar</name>
    <dbReference type="NCBI Taxonomy" id="43335"/>
    <lineage>
        <taxon>Eukaryota</taxon>
        <taxon>Viridiplantae</taxon>
        <taxon>Streptophyta</taxon>
        <taxon>Embryophyta</taxon>
        <taxon>Tracheophyta</taxon>
        <taxon>Spermatophyta</taxon>
        <taxon>Magnoliopsida</taxon>
        <taxon>eudicotyledons</taxon>
        <taxon>Gunneridae</taxon>
        <taxon>Pentapetalae</taxon>
        <taxon>rosids</taxon>
        <taxon>fabids</taxon>
        <taxon>Malpighiales</taxon>
        <taxon>Salicaceae</taxon>
        <taxon>Saliceae</taxon>
        <taxon>Populus</taxon>
    </lineage>
</organism>
<proteinExistence type="predicted"/>
<accession>A0ACC4CSS3</accession>
<comment type="caution">
    <text evidence="1">The sequence shown here is derived from an EMBL/GenBank/DDBJ whole genome shotgun (WGS) entry which is preliminary data.</text>
</comment>
<sequence>MESMAATIGVPVPVSRFLLCFVVMIPVSFFHRFVLSPFGKHLYAALSGAFLSYLSSGFSSNLHFLVSMLLSYLTMEESESSDSDHGKSYKRIKASSLSSFTALSCTMR</sequence>
<dbReference type="Proteomes" id="UP000309997">
    <property type="component" value="Unassembled WGS sequence"/>
</dbReference>
<dbReference type="EMBL" id="RCHU02000002">
    <property type="protein sequence ID" value="KAL3603993.1"/>
    <property type="molecule type" value="Genomic_DNA"/>
</dbReference>
<reference evidence="1 2" key="1">
    <citation type="journal article" date="2024" name="Plant Biotechnol. J.">
        <title>Genome and CRISPR/Cas9 system of a widespread forest tree (Populus alba) in the world.</title>
        <authorList>
            <person name="Liu Y.J."/>
            <person name="Jiang P.F."/>
            <person name="Han X.M."/>
            <person name="Li X.Y."/>
            <person name="Wang H.M."/>
            <person name="Wang Y.J."/>
            <person name="Wang X.X."/>
            <person name="Zeng Q.Y."/>
        </authorList>
    </citation>
    <scope>NUCLEOTIDE SEQUENCE [LARGE SCALE GENOMIC DNA]</scope>
    <source>
        <strain evidence="2">cv. PAL-ZL1</strain>
    </source>
</reference>
<evidence type="ECO:0000313" key="1">
    <source>
        <dbReference type="EMBL" id="KAL3603993.1"/>
    </source>
</evidence>